<feature type="region of interest" description="Disordered" evidence="4">
    <location>
        <begin position="1"/>
        <end position="23"/>
    </location>
</feature>
<feature type="domain" description="HTH tetR-type" evidence="5">
    <location>
        <begin position="46"/>
        <end position="75"/>
    </location>
</feature>
<dbReference type="Gene3D" id="1.10.357.10">
    <property type="entry name" value="Tetracycline Repressor, domain 2"/>
    <property type="match status" value="1"/>
</dbReference>
<accession>A0ABY8G078</accession>
<keyword evidence="3" id="KW-0804">Transcription</keyword>
<evidence type="ECO:0000313" key="6">
    <source>
        <dbReference type="EMBL" id="WFM83203.1"/>
    </source>
</evidence>
<name>A0ABY8G078_9ACTO</name>
<dbReference type="RefSeq" id="WP_278012628.1">
    <property type="nucleotide sequence ID" value="NZ_CP121208.1"/>
</dbReference>
<evidence type="ECO:0000256" key="4">
    <source>
        <dbReference type="SAM" id="MobiDB-lite"/>
    </source>
</evidence>
<dbReference type="PANTHER" id="PTHR30055:SF234">
    <property type="entry name" value="HTH-TYPE TRANSCRIPTIONAL REGULATOR BETI"/>
    <property type="match status" value="1"/>
</dbReference>
<protein>
    <submittedName>
        <fullName evidence="6">TetR/AcrR family transcriptional regulator</fullName>
    </submittedName>
</protein>
<keyword evidence="7" id="KW-1185">Reference proteome</keyword>
<dbReference type="InterPro" id="IPR001647">
    <property type="entry name" value="HTH_TetR"/>
</dbReference>
<dbReference type="SUPFAM" id="SSF46689">
    <property type="entry name" value="Homeodomain-like"/>
    <property type="match status" value="1"/>
</dbReference>
<evidence type="ECO:0000259" key="5">
    <source>
        <dbReference type="Pfam" id="PF00440"/>
    </source>
</evidence>
<organism evidence="6 7">
    <name type="scientific">Arcanobacterium canis</name>
    <dbReference type="NCBI Taxonomy" id="999183"/>
    <lineage>
        <taxon>Bacteria</taxon>
        <taxon>Bacillati</taxon>
        <taxon>Actinomycetota</taxon>
        <taxon>Actinomycetes</taxon>
        <taxon>Actinomycetales</taxon>
        <taxon>Actinomycetaceae</taxon>
        <taxon>Arcanobacterium</taxon>
    </lineage>
</organism>
<evidence type="ECO:0000256" key="1">
    <source>
        <dbReference type="ARBA" id="ARBA00023015"/>
    </source>
</evidence>
<dbReference type="Pfam" id="PF00440">
    <property type="entry name" value="TetR_N"/>
    <property type="match status" value="1"/>
</dbReference>
<evidence type="ECO:0000256" key="3">
    <source>
        <dbReference type="ARBA" id="ARBA00023163"/>
    </source>
</evidence>
<dbReference type="InterPro" id="IPR009057">
    <property type="entry name" value="Homeodomain-like_sf"/>
</dbReference>
<dbReference type="EMBL" id="CP121208">
    <property type="protein sequence ID" value="WFM83203.1"/>
    <property type="molecule type" value="Genomic_DNA"/>
</dbReference>
<keyword evidence="1" id="KW-0805">Transcription regulation</keyword>
<dbReference type="PANTHER" id="PTHR30055">
    <property type="entry name" value="HTH-TYPE TRANSCRIPTIONAL REGULATOR RUTR"/>
    <property type="match status" value="1"/>
</dbReference>
<evidence type="ECO:0000313" key="7">
    <source>
        <dbReference type="Proteomes" id="UP001215216"/>
    </source>
</evidence>
<proteinExistence type="predicted"/>
<keyword evidence="2" id="KW-0238">DNA-binding</keyword>
<gene>
    <name evidence="6" type="ORF">P7079_07370</name>
</gene>
<dbReference type="Proteomes" id="UP001215216">
    <property type="component" value="Chromosome"/>
</dbReference>
<dbReference type="InterPro" id="IPR050109">
    <property type="entry name" value="HTH-type_TetR-like_transc_reg"/>
</dbReference>
<reference evidence="6 7" key="1">
    <citation type="submission" date="2023-03" db="EMBL/GenBank/DDBJ databases">
        <title>Complete genome of Arcanobacterium canis strain DSM 25104 isolated in 2010 from a canine otitis externa in Germany.</title>
        <authorList>
            <person name="Borowiak M."/>
            <person name="Kreitlow A."/>
            <person name="Malorny B."/>
            <person name="Laemmler C."/>
            <person name="Prenger-Berninghoff E."/>
            <person name="Ploetz M."/>
            <person name="Abdulmawjood A."/>
        </authorList>
    </citation>
    <scope>NUCLEOTIDE SEQUENCE [LARGE SCALE GENOMIC DNA]</scope>
    <source>
        <strain evidence="6 7">DSM 25104</strain>
    </source>
</reference>
<sequence>MTNTMRPTIPDMVKSNQPANHPRHEEKYLARRREISRAAITLAEQAQSIDNVSIDDIAKEAGISRRTFFNYLPSKMAALLMPYFVTRSTYMGIALSQPKNVSALDAVRAGIEGAIEQAEDFDLAARSERILDRYVHAAGSGGEIPNAEATRSHIEALEHNLAGRQGGESPIERSLIMSLADQILRLALRSHLSSDTTTPADVVNKGFTFLSR</sequence>
<evidence type="ECO:0000256" key="2">
    <source>
        <dbReference type="ARBA" id="ARBA00023125"/>
    </source>
</evidence>